<sequence length="823" mass="90352">MKKIIFIAIIALLFVFWSCGIVPKKLPNTLSIKLTKHVEFPITTMNFSIPKLIDPLLDKLNETGFYISKENPITLTYATSIEFSPGKMIDEISQNITKSLSDVATSLSFSFSIDNIAALNTQQEIQLPTIQDSSDNFNLTSINIGDITLFSTSIYVDPAYPNATVEISFSTDKFSSINIYESILSINKTSSEVDPSKVELEIIINGTKYTNNDIISNLTVRNGDKITLVATYTGTNSGNVNINTKLLSVKINKGTGLNIENVNINPSLSPIIIDDQNSWMLKLSGTLDTSFSFDATNLNIDKEIVVKSGSTIVAQGNPLTFDNTKIIDAKTPLNIDATLTLYGNNVDIDLTQPISYNVIPNIAIDSIYNYPVNLEQYISLPSEILESEIGTGTLYIEFLGLSSVDATGLITDGTSTHNITSINNSLAIDLSNICLPATFNLNYISGNVDNNVINIKTSLSDDFEIRKAKISNSLLTSAYKEISYEIPQQLRDYLNTVDATILIQFDYNATNVSDLMLKIQSNFFENKDIYISNSGTTTISNTTQTIDFSTLNNISITVDATGNPIITNIKKNESYGIDISVSIPKFELDNFSIKNQEIEVLPKTTLLDFSTNKELELIKNLESDISMPIEFKATDTTIDATVSLLVSGNLVKLQLGEGVDIGPILSNLIKNASPITISASLTTDNGILNQNSVFGFDAIMNLPLSGTPLVDTPILEENFDISDLRDLVDILDTATLTFNQWKNTTGLTAKLKILNKEITIGESTPVISFTHEDFVNLLEPSTISILLPKDEYIQINKNGIIDISPYIIIDLTVATKVSFEGRE</sequence>
<evidence type="ECO:0000313" key="2">
    <source>
        <dbReference type="Proteomes" id="UP000242616"/>
    </source>
</evidence>
<keyword evidence="2" id="KW-1185">Reference proteome</keyword>
<name>A0ABX3IH74_9BACT</name>
<protein>
    <recommendedName>
        <fullName evidence="3">Lipoprotein</fullName>
    </recommendedName>
</protein>
<gene>
    <name evidence="1" type="ORF">XJ44_05135</name>
</gene>
<dbReference type="Proteomes" id="UP000242616">
    <property type="component" value="Unassembled WGS sequence"/>
</dbReference>
<dbReference type="RefSeq" id="WP_077198299.1">
    <property type="nucleotide sequence ID" value="NZ_LBFC01000018.1"/>
</dbReference>
<evidence type="ECO:0000313" key="1">
    <source>
        <dbReference type="EMBL" id="ONN27170.1"/>
    </source>
</evidence>
<organism evidence="1 2">
    <name type="scientific">Thermosipho affectus</name>
    <dbReference type="NCBI Taxonomy" id="660294"/>
    <lineage>
        <taxon>Bacteria</taxon>
        <taxon>Thermotogati</taxon>
        <taxon>Thermotogota</taxon>
        <taxon>Thermotogae</taxon>
        <taxon>Thermotogales</taxon>
        <taxon>Fervidobacteriaceae</taxon>
        <taxon>Thermosipho</taxon>
    </lineage>
</organism>
<evidence type="ECO:0008006" key="3">
    <source>
        <dbReference type="Google" id="ProtNLM"/>
    </source>
</evidence>
<reference evidence="1 2" key="1">
    <citation type="submission" date="2015-06" db="EMBL/GenBank/DDBJ databases">
        <title>Genome sequencing of Thermotogales isolates from hydrothermal vents.</title>
        <authorList>
            <person name="Haverkamp T.H."/>
            <person name="Kublanov I.V."/>
            <person name="Nesbo C.L."/>
        </authorList>
    </citation>
    <scope>NUCLEOTIDE SEQUENCE [LARGE SCALE GENOMIC DNA]</scope>
    <source>
        <strain evidence="2">ik275mar</strain>
    </source>
</reference>
<dbReference type="EMBL" id="LBFC01000018">
    <property type="protein sequence ID" value="ONN27170.1"/>
    <property type="molecule type" value="Genomic_DNA"/>
</dbReference>
<proteinExistence type="predicted"/>
<comment type="caution">
    <text evidence="1">The sequence shown here is derived from an EMBL/GenBank/DDBJ whole genome shotgun (WGS) entry which is preliminary data.</text>
</comment>
<accession>A0ABX3IH74</accession>